<dbReference type="SUPFAM" id="SSF52058">
    <property type="entry name" value="L domain-like"/>
    <property type="match status" value="1"/>
</dbReference>
<dbReference type="FunFam" id="3.80.10.10:FF:000101">
    <property type="entry name" value="LRR receptor-like serine/threonine-protein kinase ERECTA"/>
    <property type="match status" value="1"/>
</dbReference>
<evidence type="ECO:0000256" key="11">
    <source>
        <dbReference type="ARBA" id="ARBA00023180"/>
    </source>
</evidence>
<comment type="caution">
    <text evidence="13">The sequence shown here is derived from an EMBL/GenBank/DDBJ whole genome shotgun (WGS) entry which is preliminary data.</text>
</comment>
<dbReference type="InterPro" id="IPR032675">
    <property type="entry name" value="LRR_dom_sf"/>
</dbReference>
<keyword evidence="8" id="KW-1133">Transmembrane helix</keyword>
<dbReference type="Gramene" id="PRQ48708">
    <property type="protein sequence ID" value="PRQ48708"/>
    <property type="gene ID" value="RchiOBHm_Chr2g0113771"/>
</dbReference>
<dbReference type="EC" id="2.7.11.1" evidence="13"/>
<dbReference type="InterPro" id="IPR013210">
    <property type="entry name" value="LRR_N_plant-typ"/>
</dbReference>
<gene>
    <name evidence="13" type="ORF">RchiOBHm_Chr2g0113771</name>
</gene>
<keyword evidence="9" id="KW-0472">Membrane</keyword>
<reference evidence="13 14" key="1">
    <citation type="journal article" date="2018" name="Nat. Genet.">
        <title>The Rosa genome provides new insights in the design of modern roses.</title>
        <authorList>
            <person name="Bendahmane M."/>
        </authorList>
    </citation>
    <scope>NUCLEOTIDE SEQUENCE [LARGE SCALE GENOMIC DNA]</scope>
    <source>
        <strain evidence="14">cv. Old Blush</strain>
    </source>
</reference>
<dbReference type="AlphaFoldDB" id="A0A2P6RQJ9"/>
<dbReference type="Proteomes" id="UP000238479">
    <property type="component" value="Chromosome 2"/>
</dbReference>
<dbReference type="EMBL" id="PDCK01000040">
    <property type="protein sequence ID" value="PRQ48708.1"/>
    <property type="molecule type" value="Genomic_DNA"/>
</dbReference>
<proteinExistence type="predicted"/>
<keyword evidence="10" id="KW-0675">Receptor</keyword>
<keyword evidence="4" id="KW-0732">Signal</keyword>
<evidence type="ECO:0000259" key="12">
    <source>
        <dbReference type="Pfam" id="PF08263"/>
    </source>
</evidence>
<keyword evidence="14" id="KW-1185">Reference proteome</keyword>
<dbReference type="Pfam" id="PF08263">
    <property type="entry name" value="LRRNT_2"/>
    <property type="match status" value="1"/>
</dbReference>
<dbReference type="GO" id="GO:0004674">
    <property type="term" value="F:protein serine/threonine kinase activity"/>
    <property type="evidence" value="ECO:0007669"/>
    <property type="project" value="UniProtKB-KW"/>
</dbReference>
<keyword evidence="7" id="KW-0067">ATP-binding</keyword>
<dbReference type="Gene3D" id="3.80.10.10">
    <property type="entry name" value="Ribonuclease Inhibitor"/>
    <property type="match status" value="3"/>
</dbReference>
<evidence type="ECO:0000313" key="14">
    <source>
        <dbReference type="Proteomes" id="UP000238479"/>
    </source>
</evidence>
<keyword evidence="3" id="KW-0812">Transmembrane</keyword>
<keyword evidence="6" id="KW-0547">Nucleotide-binding</keyword>
<evidence type="ECO:0000256" key="3">
    <source>
        <dbReference type="ARBA" id="ARBA00022692"/>
    </source>
</evidence>
<feature type="domain" description="Leucine-rich repeat-containing N-terminal plant-type" evidence="12">
    <location>
        <begin position="76"/>
        <end position="114"/>
    </location>
</feature>
<dbReference type="Pfam" id="PF00560">
    <property type="entry name" value="LRR_1"/>
    <property type="match status" value="2"/>
</dbReference>
<dbReference type="SMART" id="SM00369">
    <property type="entry name" value="LRR_TYP"/>
    <property type="match status" value="7"/>
</dbReference>
<sequence length="368" mass="41067">MICCQCYNALSSSVIEELPSSIRNLKHLRHLDLSSNAQIKMLPDAVVTWFFRIYLICCEVASCVTMAAQTNLNITTDQFALLALKARITNDPQNIVFTNWSTTTPVCNWVGVTCGARHHRIAELNVSYFGLTGTIPPELGNLSFLVVLDFKNNSFHGILPQELACLRRLKFIRLGNNKFMGVIPSWFGSLFKLQVFDLSGNQFSGSIPATIFNLSALQRINLSYNQLSGRISREMGNLTMLKEIYLDSNNFEVGMCVDFSEIPNEIGTLNHLEKLSVQQNSLKGPIPMTIFNMSSLTIVTFYGNNLNGRIPDNICQNLSNIQWLNLGANQFNGPLPSIFGQCKQLLRLDLGANSLTGIHNINCIYLIT</sequence>
<dbReference type="PANTHER" id="PTHR48060:SF21">
    <property type="entry name" value="L DOMAIN-LIKE PROTEIN"/>
    <property type="match status" value="1"/>
</dbReference>
<dbReference type="Pfam" id="PF13855">
    <property type="entry name" value="LRR_8"/>
    <property type="match status" value="1"/>
</dbReference>
<evidence type="ECO:0000256" key="5">
    <source>
        <dbReference type="ARBA" id="ARBA00022737"/>
    </source>
</evidence>
<comment type="subcellular location">
    <subcellularLocation>
        <location evidence="1">Membrane</location>
        <topology evidence="1">Single-pass type I membrane protein</topology>
    </subcellularLocation>
</comment>
<keyword evidence="5" id="KW-0677">Repeat</keyword>
<keyword evidence="11" id="KW-0325">Glycoprotein</keyword>
<accession>A0A2P6RQJ9</accession>
<keyword evidence="13" id="KW-0418">Kinase</keyword>
<organism evidence="13 14">
    <name type="scientific">Rosa chinensis</name>
    <name type="common">China rose</name>
    <dbReference type="NCBI Taxonomy" id="74649"/>
    <lineage>
        <taxon>Eukaryota</taxon>
        <taxon>Viridiplantae</taxon>
        <taxon>Streptophyta</taxon>
        <taxon>Embryophyta</taxon>
        <taxon>Tracheophyta</taxon>
        <taxon>Spermatophyta</taxon>
        <taxon>Magnoliopsida</taxon>
        <taxon>eudicotyledons</taxon>
        <taxon>Gunneridae</taxon>
        <taxon>Pentapetalae</taxon>
        <taxon>rosids</taxon>
        <taxon>fabids</taxon>
        <taxon>Rosales</taxon>
        <taxon>Rosaceae</taxon>
        <taxon>Rosoideae</taxon>
        <taxon>Rosoideae incertae sedis</taxon>
        <taxon>Rosa</taxon>
    </lineage>
</organism>
<evidence type="ECO:0000256" key="6">
    <source>
        <dbReference type="ARBA" id="ARBA00022741"/>
    </source>
</evidence>
<evidence type="ECO:0000256" key="10">
    <source>
        <dbReference type="ARBA" id="ARBA00023170"/>
    </source>
</evidence>
<dbReference type="InterPro" id="IPR001611">
    <property type="entry name" value="Leu-rich_rpt"/>
</dbReference>
<dbReference type="OMA" id="FPETIMD"/>
<evidence type="ECO:0000313" key="13">
    <source>
        <dbReference type="EMBL" id="PRQ48708.1"/>
    </source>
</evidence>
<dbReference type="GO" id="GO:0016020">
    <property type="term" value="C:membrane"/>
    <property type="evidence" value="ECO:0007669"/>
    <property type="project" value="UniProtKB-SubCell"/>
</dbReference>
<evidence type="ECO:0000256" key="8">
    <source>
        <dbReference type="ARBA" id="ARBA00022989"/>
    </source>
</evidence>
<evidence type="ECO:0000256" key="1">
    <source>
        <dbReference type="ARBA" id="ARBA00004479"/>
    </source>
</evidence>
<protein>
    <submittedName>
        <fullName evidence="13">Putative non-specific serine/threonine protein kinase</fullName>
        <ecNumber evidence="13">2.7.11.1</ecNumber>
    </submittedName>
</protein>
<dbReference type="GO" id="GO:0005524">
    <property type="term" value="F:ATP binding"/>
    <property type="evidence" value="ECO:0007669"/>
    <property type="project" value="UniProtKB-KW"/>
</dbReference>
<keyword evidence="13" id="KW-0808">Transferase</keyword>
<dbReference type="InterPro" id="IPR053211">
    <property type="entry name" value="DNA_repair-toleration"/>
</dbReference>
<name>A0A2P6RQJ9_ROSCH</name>
<evidence type="ECO:0000256" key="9">
    <source>
        <dbReference type="ARBA" id="ARBA00023136"/>
    </source>
</evidence>
<dbReference type="PANTHER" id="PTHR48060">
    <property type="entry name" value="DNA DAMAGE-REPAIR/TOLERATION PROTEIN DRT100"/>
    <property type="match status" value="1"/>
</dbReference>
<keyword evidence="13" id="KW-0723">Serine/threonine-protein kinase</keyword>
<dbReference type="InterPro" id="IPR003591">
    <property type="entry name" value="Leu-rich_rpt_typical-subtyp"/>
</dbReference>
<dbReference type="FunFam" id="3.80.10.10:FF:000041">
    <property type="entry name" value="LRR receptor-like serine/threonine-protein kinase ERECTA"/>
    <property type="match status" value="1"/>
</dbReference>
<evidence type="ECO:0000256" key="7">
    <source>
        <dbReference type="ARBA" id="ARBA00022840"/>
    </source>
</evidence>
<evidence type="ECO:0000256" key="2">
    <source>
        <dbReference type="ARBA" id="ARBA00022614"/>
    </source>
</evidence>
<keyword evidence="2" id="KW-0433">Leucine-rich repeat</keyword>
<evidence type="ECO:0000256" key="4">
    <source>
        <dbReference type="ARBA" id="ARBA00022729"/>
    </source>
</evidence>